<keyword evidence="4 10" id="KW-0547">Nucleotide-binding</keyword>
<comment type="similarity">
    <text evidence="10">In the N-terminal section; belongs to the carbohydrate kinase PfkB family.</text>
</comment>
<dbReference type="AlphaFoldDB" id="A0A1I0XZT2"/>
<dbReference type="SUPFAM" id="SSF52374">
    <property type="entry name" value="Nucleotidylyl transferase"/>
    <property type="match status" value="1"/>
</dbReference>
<dbReference type="PANTHER" id="PTHR46969:SF1">
    <property type="entry name" value="BIFUNCTIONAL PROTEIN HLDE"/>
    <property type="match status" value="1"/>
</dbReference>
<evidence type="ECO:0000256" key="6">
    <source>
        <dbReference type="ARBA" id="ARBA00022840"/>
    </source>
</evidence>
<reference evidence="14" key="1">
    <citation type="submission" date="2016-10" db="EMBL/GenBank/DDBJ databases">
        <authorList>
            <person name="Varghese N."/>
            <person name="Submissions S."/>
        </authorList>
    </citation>
    <scope>NUCLEOTIDE SEQUENCE [LARGE SCALE GENOMIC DNA]</scope>
    <source>
        <strain evidence="14">CGMCC 4.3568</strain>
    </source>
</reference>
<dbReference type="NCBIfam" id="TIGR00125">
    <property type="entry name" value="cyt_tran_rel"/>
    <property type="match status" value="1"/>
</dbReference>
<comment type="function">
    <text evidence="10">Catalyzes the phosphorylation of D-glycero-D-manno-heptose 7-phosphate at the C-1 position to selectively form D-glycero-beta-D-manno-heptose-1,7-bisphosphate.</text>
</comment>
<dbReference type="UniPathway" id="UPA00958"/>
<feature type="domain" description="Carbohydrate kinase PfkB" evidence="11">
    <location>
        <begin position="33"/>
        <end position="335"/>
    </location>
</feature>
<dbReference type="NCBIfam" id="TIGR02199">
    <property type="entry name" value="rfaE_dom_II"/>
    <property type="match status" value="1"/>
</dbReference>
<dbReference type="InterPro" id="IPR011611">
    <property type="entry name" value="PfkB_dom"/>
</dbReference>
<feature type="domain" description="Cytidyltransferase-like" evidence="12">
    <location>
        <begin position="373"/>
        <end position="471"/>
    </location>
</feature>
<feature type="binding site" evidence="10">
    <location>
        <begin position="221"/>
        <end position="224"/>
    </location>
    <ligand>
        <name>ATP</name>
        <dbReference type="ChEBI" id="CHEBI:30616"/>
    </ligand>
</feature>
<keyword evidence="3 10" id="KW-0548">Nucleotidyltransferase</keyword>
<evidence type="ECO:0000256" key="10">
    <source>
        <dbReference type="HAMAP-Rule" id="MF_01603"/>
    </source>
</evidence>
<feature type="active site" evidence="10">
    <location>
        <position position="296"/>
    </location>
</feature>
<evidence type="ECO:0000256" key="3">
    <source>
        <dbReference type="ARBA" id="ARBA00022695"/>
    </source>
</evidence>
<dbReference type="GO" id="GO:0097171">
    <property type="term" value="P:ADP-L-glycero-beta-D-manno-heptose biosynthetic process"/>
    <property type="evidence" value="ECO:0007669"/>
    <property type="project" value="UniProtKB-UniPathway"/>
</dbReference>
<comment type="function">
    <text evidence="10">Catalyzes the ADP transfer from ATP to D-glycero-beta-D-manno-heptose 1-phosphate, yielding ADP-D-glycero-beta-D-manno-heptose.</text>
</comment>
<feature type="region of interest" description="Cytidylyltransferase" evidence="10">
    <location>
        <begin position="373"/>
        <end position="510"/>
    </location>
</feature>
<dbReference type="UniPathway" id="UPA00356">
    <property type="reaction ID" value="UER00437"/>
</dbReference>
<accession>A0A1I0XZT2</accession>
<comment type="pathway">
    <text evidence="1">Bacterial outer membrane biogenesis; LPS core biosynthesis.</text>
</comment>
<dbReference type="EMBL" id="FOKG01000004">
    <property type="protein sequence ID" value="SFB06581.1"/>
    <property type="molecule type" value="Genomic_DNA"/>
</dbReference>
<dbReference type="GO" id="GO:0009244">
    <property type="term" value="P:lipopolysaccharide core region biosynthetic process"/>
    <property type="evidence" value="ECO:0007669"/>
    <property type="project" value="UniProtKB-UniPathway"/>
</dbReference>
<keyword evidence="6 10" id="KW-0067">ATP-binding</keyword>
<evidence type="ECO:0000256" key="1">
    <source>
        <dbReference type="ARBA" id="ARBA00004713"/>
    </source>
</evidence>
<dbReference type="HAMAP" id="MF_01603">
    <property type="entry name" value="HldE"/>
    <property type="match status" value="1"/>
</dbReference>
<evidence type="ECO:0000313" key="13">
    <source>
        <dbReference type="EMBL" id="SFB06581.1"/>
    </source>
</evidence>
<dbReference type="GO" id="GO:0005524">
    <property type="term" value="F:ATP binding"/>
    <property type="evidence" value="ECO:0007669"/>
    <property type="project" value="UniProtKB-UniRule"/>
</dbReference>
<evidence type="ECO:0000256" key="4">
    <source>
        <dbReference type="ARBA" id="ARBA00022741"/>
    </source>
</evidence>
<evidence type="ECO:0000256" key="7">
    <source>
        <dbReference type="ARBA" id="ARBA00023268"/>
    </source>
</evidence>
<evidence type="ECO:0000313" key="14">
    <source>
        <dbReference type="Proteomes" id="UP000243799"/>
    </source>
</evidence>
<dbReference type="Gene3D" id="3.40.1190.20">
    <property type="match status" value="1"/>
</dbReference>
<protein>
    <recommendedName>
        <fullName evidence="10">Bifunctional protein HldE</fullName>
    </recommendedName>
    <domain>
        <recommendedName>
            <fullName evidence="10">D-beta-D-heptose 7-phosphate kinase</fullName>
            <ecNumber evidence="10">2.7.1.167</ecNumber>
        </recommendedName>
        <alternativeName>
            <fullName evidence="10">D-beta-D-heptose 7-phosphotransferase</fullName>
        </alternativeName>
        <alternativeName>
            <fullName evidence="10">D-glycero-beta-D-manno-heptose-7-phosphate kinase</fullName>
        </alternativeName>
    </domain>
    <domain>
        <recommendedName>
            <fullName evidence="10">D-beta-D-heptose 1-phosphate adenylyltransferase</fullName>
            <ecNumber evidence="10">2.7.7.70</ecNumber>
        </recommendedName>
        <alternativeName>
            <fullName evidence="10">D-glycero-beta-D-manno-heptose 1-phosphate adenylyltransferase</fullName>
        </alternativeName>
    </domain>
</protein>
<dbReference type="GO" id="GO:0005829">
    <property type="term" value="C:cytosol"/>
    <property type="evidence" value="ECO:0007669"/>
    <property type="project" value="TreeGrafter"/>
</dbReference>
<evidence type="ECO:0000259" key="11">
    <source>
        <dbReference type="Pfam" id="PF00294"/>
    </source>
</evidence>
<dbReference type="PANTHER" id="PTHR46969">
    <property type="entry name" value="BIFUNCTIONAL PROTEIN HLDE"/>
    <property type="match status" value="1"/>
</dbReference>
<comment type="catalytic activity">
    <reaction evidence="9 10">
        <text>D-glycero-beta-D-manno-heptose 1-phosphate + ATP + H(+) = ADP-D-glycero-beta-D-manno-heptose + diphosphate</text>
        <dbReference type="Rhea" id="RHEA:27465"/>
        <dbReference type="ChEBI" id="CHEBI:15378"/>
        <dbReference type="ChEBI" id="CHEBI:30616"/>
        <dbReference type="ChEBI" id="CHEBI:33019"/>
        <dbReference type="ChEBI" id="CHEBI:59967"/>
        <dbReference type="ChEBI" id="CHEBI:61593"/>
        <dbReference type="EC" id="2.7.7.70"/>
    </reaction>
</comment>
<dbReference type="EC" id="2.7.7.70" evidence="10"/>
<dbReference type="Gene3D" id="3.40.50.620">
    <property type="entry name" value="HUPs"/>
    <property type="match status" value="1"/>
</dbReference>
<comment type="pathway">
    <text evidence="10">Nucleotide-sugar biosynthesis; ADP-L-glycero-beta-D-manno-heptose biosynthesis; ADP-L-glycero-beta-D-manno-heptose from D-glycero-beta-D-manno-heptose 7-phosphate: step 3/4.</text>
</comment>
<comment type="catalytic activity">
    <reaction evidence="10">
        <text>D-glycero-beta-D-manno-heptose 7-phosphate + ATP = D-glycero-beta-D-manno-heptose 1,7-bisphosphate + ADP + H(+)</text>
        <dbReference type="Rhea" id="RHEA:27473"/>
        <dbReference type="ChEBI" id="CHEBI:15378"/>
        <dbReference type="ChEBI" id="CHEBI:30616"/>
        <dbReference type="ChEBI" id="CHEBI:60204"/>
        <dbReference type="ChEBI" id="CHEBI:60208"/>
        <dbReference type="ChEBI" id="CHEBI:456216"/>
        <dbReference type="EC" id="2.7.1.167"/>
    </reaction>
</comment>
<comment type="pathway">
    <text evidence="10">Nucleotide-sugar biosynthesis; ADP-L-glycero-beta-D-manno-heptose biosynthesis; ADP-L-glycero-beta-D-manno-heptose from D-glycero-beta-D-manno-heptose 7-phosphate: step 1/4.</text>
</comment>
<gene>
    <name evidence="10" type="primary">hldE</name>
    <name evidence="13" type="ORF">SAMN05216266_104142</name>
</gene>
<dbReference type="InterPro" id="IPR002173">
    <property type="entry name" value="Carboh/pur_kinase_PfkB_CS"/>
</dbReference>
<dbReference type="Pfam" id="PF00294">
    <property type="entry name" value="PfkB"/>
    <property type="match status" value="1"/>
</dbReference>
<dbReference type="InterPro" id="IPR014729">
    <property type="entry name" value="Rossmann-like_a/b/a_fold"/>
</dbReference>
<evidence type="ECO:0000256" key="8">
    <source>
        <dbReference type="ARBA" id="ARBA00023277"/>
    </source>
</evidence>
<dbReference type="STRING" id="490629.SAMN05216266_104142"/>
<dbReference type="SUPFAM" id="SSF53613">
    <property type="entry name" value="Ribokinase-like"/>
    <property type="match status" value="1"/>
</dbReference>
<organism evidence="13 14">
    <name type="scientific">Amycolatopsis marina</name>
    <dbReference type="NCBI Taxonomy" id="490629"/>
    <lineage>
        <taxon>Bacteria</taxon>
        <taxon>Bacillati</taxon>
        <taxon>Actinomycetota</taxon>
        <taxon>Actinomycetes</taxon>
        <taxon>Pseudonocardiales</taxon>
        <taxon>Pseudonocardiaceae</taxon>
        <taxon>Amycolatopsis</taxon>
    </lineage>
</organism>
<proteinExistence type="inferred from homology"/>
<dbReference type="InterPro" id="IPR011914">
    <property type="entry name" value="RfaE_dom_II"/>
</dbReference>
<keyword evidence="14" id="KW-1185">Reference proteome</keyword>
<comment type="similarity">
    <text evidence="10">In the C-terminal section; belongs to the cytidylyltransferase family.</text>
</comment>
<keyword evidence="7 10" id="KW-0511">Multifunctional enzyme</keyword>
<evidence type="ECO:0000259" key="12">
    <source>
        <dbReference type="Pfam" id="PF01467"/>
    </source>
</evidence>
<keyword evidence="2 10" id="KW-0808">Transferase</keyword>
<dbReference type="InterPro" id="IPR023030">
    <property type="entry name" value="Bifunc_HldE"/>
</dbReference>
<evidence type="ECO:0000256" key="9">
    <source>
        <dbReference type="ARBA" id="ARBA00047428"/>
    </source>
</evidence>
<dbReference type="RefSeq" id="WP_245788232.1">
    <property type="nucleotide sequence ID" value="NZ_FOKG01000004.1"/>
</dbReference>
<dbReference type="InterPro" id="IPR004821">
    <property type="entry name" value="Cyt_trans-like"/>
</dbReference>
<keyword evidence="8 10" id="KW-0119">Carbohydrate metabolism</keyword>
<keyword evidence="5 10" id="KW-0418">Kinase</keyword>
<dbReference type="Proteomes" id="UP000243799">
    <property type="component" value="Unassembled WGS sequence"/>
</dbReference>
<evidence type="ECO:0000256" key="2">
    <source>
        <dbReference type="ARBA" id="ARBA00022679"/>
    </source>
</evidence>
<dbReference type="GO" id="GO:0033785">
    <property type="term" value="F:heptose 7-phosphate kinase activity"/>
    <property type="evidence" value="ECO:0007669"/>
    <property type="project" value="UniProtKB-UniRule"/>
</dbReference>
<dbReference type="EC" id="2.7.1.167" evidence="10"/>
<dbReference type="InterPro" id="IPR029056">
    <property type="entry name" value="Ribokinase-like"/>
</dbReference>
<dbReference type="GO" id="GO:0016773">
    <property type="term" value="F:phosphotransferase activity, alcohol group as acceptor"/>
    <property type="evidence" value="ECO:0007669"/>
    <property type="project" value="InterPro"/>
</dbReference>
<dbReference type="GO" id="GO:0033786">
    <property type="term" value="F:heptose-1-phosphate adenylyltransferase activity"/>
    <property type="evidence" value="ECO:0007669"/>
    <property type="project" value="UniProtKB-UniRule"/>
</dbReference>
<comment type="subunit">
    <text evidence="10">Homodimer.</text>
</comment>
<evidence type="ECO:0000256" key="5">
    <source>
        <dbReference type="ARBA" id="ARBA00022777"/>
    </source>
</evidence>
<dbReference type="Pfam" id="PF01467">
    <property type="entry name" value="CTP_transf_like"/>
    <property type="match status" value="1"/>
</dbReference>
<feature type="region of interest" description="Ribokinase" evidence="10">
    <location>
        <begin position="1"/>
        <end position="350"/>
    </location>
</feature>
<dbReference type="PROSITE" id="PS00583">
    <property type="entry name" value="PFKB_KINASES_1"/>
    <property type="match status" value="1"/>
</dbReference>
<sequence length="510" mass="54086">MEISAGIPPDEATRGGEGLTPELAGRLFRAGSKVVVLGDAILDVWLSGQCDRLCREAPAAPVVDVRQQAFAPGGAGNTAVNLAALGADVHMVTAVGDDLAGAMVLEELRGRNVRTDHVVVSENRATVSKRRVVAADQVLLRFDDGDRHDGDDGETARLLDALRVALDAADALVVCDYGNGVLGPRVRRALADLRPGLPLLVLDAHDVRRWRSVSPDVVTPNAAEAGAVLQVRLPQDSDARVEFLDRHREQLAEAAGADSVVVTLDRDGAVLLTGDQPVHRTWARPAPDNHTSGAGDTFTAALTVGLAGGLPVTTSVELAQAAADIVVHRPGTAVCTAAELEQRFGTFHDAAVGPEQLARIVAEHRSAGRRVVFTNGCFDVLHRGHVAYLNEAKRLGDVLIVAVNADESVHRLKGPDRPVNNVRDRASVLAALSCVDHVTVFDQDTPVELLRELRPDVYVKGGDYTPEMLSEAPVVRAYGGQVRALGYVPDHSTSAMIERIRSTVATGGTT</sequence>
<name>A0A1I0XZT2_9PSEU</name>